<accession>G5HJC3</accession>
<name>G5HJC3_9FIRM</name>
<dbReference type="RefSeq" id="WP_007862740.1">
    <property type="nucleotide sequence ID" value="NZ_JH376422.1"/>
</dbReference>
<dbReference type="EMBL" id="ADLJ01000020">
    <property type="protein sequence ID" value="EHE98349.1"/>
    <property type="molecule type" value="Genomic_DNA"/>
</dbReference>
<sequence length="51" mass="5846">MKVYLKNKNSSYDAIGEYNPETKEFVVFKGSRVSADVSHAKTFRGSKFVKR</sequence>
<comment type="caution">
    <text evidence="1">The sequence shown here is derived from an EMBL/GenBank/DDBJ whole genome shotgun (WGS) entry which is preliminary data.</text>
</comment>
<protein>
    <submittedName>
        <fullName evidence="1">Uncharacterized protein</fullName>
    </submittedName>
</protein>
<evidence type="ECO:0000313" key="1">
    <source>
        <dbReference type="EMBL" id="EHE98349.1"/>
    </source>
</evidence>
<dbReference type="AlphaFoldDB" id="G5HJC3"/>
<gene>
    <name evidence="1" type="ORF">HMPREF9469_02674</name>
</gene>
<dbReference type="Proteomes" id="UP000003763">
    <property type="component" value="Unassembled WGS sequence"/>
</dbReference>
<organism evidence="1 2">
    <name type="scientific">[Clostridium] citroniae WAL-17108</name>
    <dbReference type="NCBI Taxonomy" id="742733"/>
    <lineage>
        <taxon>Bacteria</taxon>
        <taxon>Bacillati</taxon>
        <taxon>Bacillota</taxon>
        <taxon>Clostridia</taxon>
        <taxon>Lachnospirales</taxon>
        <taxon>Lachnospiraceae</taxon>
        <taxon>Enterocloster</taxon>
    </lineage>
</organism>
<proteinExistence type="predicted"/>
<dbReference type="HOGENOM" id="CLU_3097339_0_0_9"/>
<evidence type="ECO:0000313" key="2">
    <source>
        <dbReference type="Proteomes" id="UP000003763"/>
    </source>
</evidence>
<reference evidence="1 2" key="1">
    <citation type="submission" date="2011-08" db="EMBL/GenBank/DDBJ databases">
        <title>The Genome Sequence of Clostridium citroniae WAL-17108.</title>
        <authorList>
            <consortium name="The Broad Institute Genome Sequencing Platform"/>
            <person name="Earl A."/>
            <person name="Ward D."/>
            <person name="Feldgarden M."/>
            <person name="Gevers D."/>
            <person name="Finegold S.M."/>
            <person name="Summanen P.H."/>
            <person name="Molitoris D.R."/>
            <person name="Vaisanen M.L."/>
            <person name="Daigneault M."/>
            <person name="Allen-Vercoe E."/>
            <person name="Young S.K."/>
            <person name="Zeng Q."/>
            <person name="Gargeya S."/>
            <person name="Fitzgerald M."/>
            <person name="Haas B."/>
            <person name="Abouelleil A."/>
            <person name="Alvarado L."/>
            <person name="Arachchi H.M."/>
            <person name="Berlin A."/>
            <person name="Brown A."/>
            <person name="Chapman S.B."/>
            <person name="Chen Z."/>
            <person name="Dunbar C."/>
            <person name="Freedman E."/>
            <person name="Gearin G."/>
            <person name="Gellesch M."/>
            <person name="Goldberg J."/>
            <person name="Griggs A."/>
            <person name="Gujja S."/>
            <person name="Heiman D."/>
            <person name="Howarth C."/>
            <person name="Larson L."/>
            <person name="Lui A."/>
            <person name="MacDonald P.J.P."/>
            <person name="Montmayeur A."/>
            <person name="Murphy C."/>
            <person name="Neiman D."/>
            <person name="Pearson M."/>
            <person name="Priest M."/>
            <person name="Roberts A."/>
            <person name="Saif S."/>
            <person name="Shea T."/>
            <person name="Shenoy N."/>
            <person name="Sisk P."/>
            <person name="Stolte C."/>
            <person name="Sykes S."/>
            <person name="Wortman J."/>
            <person name="Nusbaum C."/>
            <person name="Birren B."/>
        </authorList>
    </citation>
    <scope>NUCLEOTIDE SEQUENCE [LARGE SCALE GENOMIC DNA]</scope>
    <source>
        <strain evidence="1 2">WAL-17108</strain>
    </source>
</reference>